<dbReference type="GO" id="GO:0003735">
    <property type="term" value="F:structural constituent of ribosome"/>
    <property type="evidence" value="ECO:0007669"/>
    <property type="project" value="InterPro"/>
</dbReference>
<organism evidence="1 2">
    <name type="scientific">Tigriopus californicus</name>
    <name type="common">Marine copepod</name>
    <dbReference type="NCBI Taxonomy" id="6832"/>
    <lineage>
        <taxon>Eukaryota</taxon>
        <taxon>Metazoa</taxon>
        <taxon>Ecdysozoa</taxon>
        <taxon>Arthropoda</taxon>
        <taxon>Crustacea</taxon>
        <taxon>Multicrustacea</taxon>
        <taxon>Hexanauplia</taxon>
        <taxon>Copepoda</taxon>
        <taxon>Harpacticoida</taxon>
        <taxon>Harpacticidae</taxon>
        <taxon>Tigriopus</taxon>
    </lineage>
</organism>
<proteinExistence type="predicted"/>
<dbReference type="EMBL" id="VCGU01000009">
    <property type="protein sequence ID" value="TRY70461.1"/>
    <property type="molecule type" value="Genomic_DNA"/>
</dbReference>
<comment type="caution">
    <text evidence="1">The sequence shown here is derived from an EMBL/GenBank/DDBJ whole genome shotgun (WGS) entry which is preliminary data.</text>
</comment>
<keyword evidence="2" id="KW-1185">Reference proteome</keyword>
<evidence type="ECO:0000313" key="2">
    <source>
        <dbReference type="Proteomes" id="UP000318571"/>
    </source>
</evidence>
<name>A0A553NYF7_TIGCA</name>
<protein>
    <submittedName>
        <fullName evidence="1">Uncharacterized protein</fullName>
    </submittedName>
</protein>
<dbReference type="PANTHER" id="PTHR11726">
    <property type="entry name" value="60S RIBOSOMAL PROTEIN L10"/>
    <property type="match status" value="1"/>
</dbReference>
<sequence length="112" mass="13404">MKSAAGWLSRRYVCLHNSRKIYISKKWGFTKWDREDFEGMRASGRLVTDGVGVQYKPEHGPLSEWCRIQAAWLEFEYHDTPLWRFWIYDWEWTIDVSNNNFLSSSLPCFFLG</sequence>
<dbReference type="InterPro" id="IPR001197">
    <property type="entry name" value="Ribosomal_uL16_euk_arch"/>
</dbReference>
<dbReference type="GO" id="GO:0005840">
    <property type="term" value="C:ribosome"/>
    <property type="evidence" value="ECO:0007669"/>
    <property type="project" value="InterPro"/>
</dbReference>
<dbReference type="GO" id="GO:0006412">
    <property type="term" value="P:translation"/>
    <property type="evidence" value="ECO:0007669"/>
    <property type="project" value="InterPro"/>
</dbReference>
<dbReference type="Gene3D" id="3.30.60.300">
    <property type="match status" value="1"/>
</dbReference>
<dbReference type="AlphaFoldDB" id="A0A553NYF7"/>
<evidence type="ECO:0000313" key="1">
    <source>
        <dbReference type="EMBL" id="TRY70461.1"/>
    </source>
</evidence>
<dbReference type="STRING" id="6832.A0A553NYF7"/>
<dbReference type="Proteomes" id="UP000318571">
    <property type="component" value="Chromosome 9"/>
</dbReference>
<accession>A0A553NYF7</accession>
<gene>
    <name evidence="1" type="ORF">TCAL_17332</name>
</gene>
<reference evidence="1 2" key="1">
    <citation type="journal article" date="2018" name="Nat. Ecol. Evol.">
        <title>Genomic signatures of mitonuclear coevolution across populations of Tigriopus californicus.</title>
        <authorList>
            <person name="Barreto F.S."/>
            <person name="Watson E.T."/>
            <person name="Lima T.G."/>
            <person name="Willett C.S."/>
            <person name="Edmands S."/>
            <person name="Li W."/>
            <person name="Burton R.S."/>
        </authorList>
    </citation>
    <scope>NUCLEOTIDE SEQUENCE [LARGE SCALE GENOMIC DNA]</scope>
    <source>
        <strain evidence="1 2">San Diego</strain>
    </source>
</reference>